<name>A0AA38IVU3_9CUCU</name>
<evidence type="ECO:0000313" key="1">
    <source>
        <dbReference type="EMBL" id="KAJ3661909.1"/>
    </source>
</evidence>
<comment type="caution">
    <text evidence="1">The sequence shown here is derived from an EMBL/GenBank/DDBJ whole genome shotgun (WGS) entry which is preliminary data.</text>
</comment>
<reference evidence="1" key="1">
    <citation type="journal article" date="2023" name="G3 (Bethesda)">
        <title>Whole genome assemblies of Zophobas morio and Tenebrio molitor.</title>
        <authorList>
            <person name="Kaur S."/>
            <person name="Stinson S.A."/>
            <person name="diCenzo G.C."/>
        </authorList>
    </citation>
    <scope>NUCLEOTIDE SEQUENCE</scope>
    <source>
        <strain evidence="1">QUZm001</strain>
    </source>
</reference>
<evidence type="ECO:0000313" key="2">
    <source>
        <dbReference type="Proteomes" id="UP001168821"/>
    </source>
</evidence>
<gene>
    <name evidence="1" type="ORF">Zmor_006284</name>
</gene>
<accession>A0AA38IVU3</accession>
<proteinExistence type="predicted"/>
<organism evidence="1 2">
    <name type="scientific">Zophobas morio</name>
    <dbReference type="NCBI Taxonomy" id="2755281"/>
    <lineage>
        <taxon>Eukaryota</taxon>
        <taxon>Metazoa</taxon>
        <taxon>Ecdysozoa</taxon>
        <taxon>Arthropoda</taxon>
        <taxon>Hexapoda</taxon>
        <taxon>Insecta</taxon>
        <taxon>Pterygota</taxon>
        <taxon>Neoptera</taxon>
        <taxon>Endopterygota</taxon>
        <taxon>Coleoptera</taxon>
        <taxon>Polyphaga</taxon>
        <taxon>Cucujiformia</taxon>
        <taxon>Tenebrionidae</taxon>
        <taxon>Zophobas</taxon>
    </lineage>
</organism>
<keyword evidence="2" id="KW-1185">Reference proteome</keyword>
<dbReference type="EMBL" id="JALNTZ010000002">
    <property type="protein sequence ID" value="KAJ3661909.1"/>
    <property type="molecule type" value="Genomic_DNA"/>
</dbReference>
<dbReference type="AlphaFoldDB" id="A0AA38IVU3"/>
<dbReference type="Proteomes" id="UP001168821">
    <property type="component" value="Unassembled WGS sequence"/>
</dbReference>
<protein>
    <submittedName>
        <fullName evidence="1">Uncharacterized protein</fullName>
    </submittedName>
</protein>
<sequence>MASLRITKWWIIIKGVEVTEKFIIYDDIRCNGKITTCFSDFDGNLKKPLKQVFSLCLQSRGGLPLQSMLL</sequence>